<proteinExistence type="predicted"/>
<dbReference type="AlphaFoldDB" id="A0A699QYS6"/>
<keyword evidence="1" id="KW-0175">Coiled coil</keyword>
<gene>
    <name evidence="2" type="ORF">Tci_850316</name>
</gene>
<feature type="coiled-coil region" evidence="1">
    <location>
        <begin position="60"/>
        <end position="94"/>
    </location>
</feature>
<organism evidence="2">
    <name type="scientific">Tanacetum cinerariifolium</name>
    <name type="common">Dalmatian daisy</name>
    <name type="synonym">Chrysanthemum cinerariifolium</name>
    <dbReference type="NCBI Taxonomy" id="118510"/>
    <lineage>
        <taxon>Eukaryota</taxon>
        <taxon>Viridiplantae</taxon>
        <taxon>Streptophyta</taxon>
        <taxon>Embryophyta</taxon>
        <taxon>Tracheophyta</taxon>
        <taxon>Spermatophyta</taxon>
        <taxon>Magnoliopsida</taxon>
        <taxon>eudicotyledons</taxon>
        <taxon>Gunneridae</taxon>
        <taxon>Pentapetalae</taxon>
        <taxon>asterids</taxon>
        <taxon>campanulids</taxon>
        <taxon>Asterales</taxon>
        <taxon>Asteraceae</taxon>
        <taxon>Asteroideae</taxon>
        <taxon>Anthemideae</taxon>
        <taxon>Anthemidinae</taxon>
        <taxon>Tanacetum</taxon>
    </lineage>
</organism>
<dbReference type="EMBL" id="BKCJ011065216">
    <property type="protein sequence ID" value="GFC78346.1"/>
    <property type="molecule type" value="Genomic_DNA"/>
</dbReference>
<evidence type="ECO:0000313" key="2">
    <source>
        <dbReference type="EMBL" id="GFC78346.1"/>
    </source>
</evidence>
<comment type="caution">
    <text evidence="2">The sequence shown here is derived from an EMBL/GenBank/DDBJ whole genome shotgun (WGS) entry which is preliminary data.</text>
</comment>
<protein>
    <submittedName>
        <fullName evidence="2">Uncharacterized protein</fullName>
    </submittedName>
</protein>
<reference evidence="2" key="1">
    <citation type="journal article" date="2019" name="Sci. Rep.">
        <title>Draft genome of Tanacetum cinerariifolium, the natural source of mosquito coil.</title>
        <authorList>
            <person name="Yamashiro T."/>
            <person name="Shiraishi A."/>
            <person name="Satake H."/>
            <person name="Nakayama K."/>
        </authorList>
    </citation>
    <scope>NUCLEOTIDE SEQUENCE</scope>
</reference>
<sequence length="123" mass="14054">MQIEKKNILITNECLIANSNANDICSIALAYDLVEPPSSDSSHCMLEDLRTTSDREHSKVLKLEAEILKKQQVINDAEKQFAFIQNEYVKLQLKFQKYKECDTSSSIASNAVFEINKLKEQLQ</sequence>
<accession>A0A699QYS6</accession>
<name>A0A699QYS6_TANCI</name>
<evidence type="ECO:0000256" key="1">
    <source>
        <dbReference type="SAM" id="Coils"/>
    </source>
</evidence>